<keyword evidence="2" id="KW-0472">Membrane</keyword>
<evidence type="ECO:0008006" key="5">
    <source>
        <dbReference type="Google" id="ProtNLM"/>
    </source>
</evidence>
<keyword evidence="2" id="KW-0812">Transmembrane</keyword>
<dbReference type="EMBL" id="DF157097">
    <property type="protein sequence ID" value="GAB65098.1"/>
    <property type="molecule type" value="Genomic_DNA"/>
</dbReference>
<dbReference type="OrthoDB" id="387469at2759"/>
<dbReference type="eggNOG" id="ENOG502RWE1">
    <property type="taxonomic scope" value="Eukaryota"/>
</dbReference>
<feature type="compositionally biased region" description="Low complexity" evidence="1">
    <location>
        <begin position="261"/>
        <end position="272"/>
    </location>
</feature>
<dbReference type="PhylomeDB" id="K6UIL3"/>
<evidence type="ECO:0000256" key="1">
    <source>
        <dbReference type="SAM" id="MobiDB-lite"/>
    </source>
</evidence>
<dbReference type="OMA" id="ICLTFSQ"/>
<feature type="compositionally biased region" description="Acidic residues" evidence="1">
    <location>
        <begin position="154"/>
        <end position="178"/>
    </location>
</feature>
<protein>
    <recommendedName>
        <fullName evidence="5">Sporozoite invasion-associated protein 2</fullName>
    </recommendedName>
</protein>
<sequence length="423" mass="49345">MEARRKYYYHYNSLISIGTLLFFTSTFMLCSSSQLEPALDPDSPSSPVHLRLHDYAPSREDMFGPKASQIMTSLYEIIDEDVITTGGYRNESDDDQSNQSTSSDDDIMQSYLSEETDSFDELMDEINSHKKKKKISCPLRKNILKRSDSSDSLSDYEIDDEVLEQTDYEQPQEEEDDDDINLFSDESFEMIDYPWKDILTSSPYDANLTNEDGPYSLEELVLDDPEQKMRFGNIKFFGIEDSDVSEKKKGIAPTTTKSNLEKNSNNSEASNINEHEQEKMEKRKRRTPRRYKNPIEGFSVTTSYDTFLKENGLRDHHPSKHQKDSGEPFVLDKYNYRDVKFKNVKHYVLKILYENVKGLHQKDYQYLTKNKHEVEAFISNILRTNFICLTFSQEDKLFDDAHTLIDKAYIKNQRFVPPTNLKL</sequence>
<keyword evidence="4" id="KW-1185">Reference proteome</keyword>
<evidence type="ECO:0000313" key="4">
    <source>
        <dbReference type="Proteomes" id="UP000006319"/>
    </source>
</evidence>
<dbReference type="VEuPathDB" id="PlasmoDB:PCYB_051160"/>
<dbReference type="RefSeq" id="XP_004221045.1">
    <property type="nucleotide sequence ID" value="XM_004220997.1"/>
</dbReference>
<name>K6UIL3_PLACD</name>
<evidence type="ECO:0000313" key="3">
    <source>
        <dbReference type="EMBL" id="GAB65098.1"/>
    </source>
</evidence>
<feature type="region of interest" description="Disordered" evidence="1">
    <location>
        <begin position="245"/>
        <end position="290"/>
    </location>
</feature>
<dbReference type="AlphaFoldDB" id="K6UIL3"/>
<feature type="region of interest" description="Disordered" evidence="1">
    <location>
        <begin position="86"/>
        <end position="107"/>
    </location>
</feature>
<feature type="transmembrane region" description="Helical" evidence="2">
    <location>
        <begin position="7"/>
        <end position="29"/>
    </location>
</feature>
<dbReference type="Proteomes" id="UP000006319">
    <property type="component" value="Chromosome 5"/>
</dbReference>
<organism evidence="3 4">
    <name type="scientific">Plasmodium cynomolgi (strain B)</name>
    <dbReference type="NCBI Taxonomy" id="1120755"/>
    <lineage>
        <taxon>Eukaryota</taxon>
        <taxon>Sar</taxon>
        <taxon>Alveolata</taxon>
        <taxon>Apicomplexa</taxon>
        <taxon>Aconoidasida</taxon>
        <taxon>Haemosporida</taxon>
        <taxon>Plasmodiidae</taxon>
        <taxon>Plasmodium</taxon>
        <taxon>Plasmodium (Plasmodium)</taxon>
    </lineage>
</organism>
<keyword evidence="2" id="KW-1133">Transmembrane helix</keyword>
<evidence type="ECO:0000256" key="2">
    <source>
        <dbReference type="SAM" id="Phobius"/>
    </source>
</evidence>
<reference evidence="3 4" key="1">
    <citation type="journal article" date="2012" name="Nat. Genet.">
        <title>Plasmodium cynomolgi genome sequences provide insight into Plasmodium vivax and the monkey malaria clade.</title>
        <authorList>
            <person name="Tachibana S."/>
            <person name="Sullivan S.A."/>
            <person name="Kawai S."/>
            <person name="Nakamura S."/>
            <person name="Kim H.R."/>
            <person name="Goto N."/>
            <person name="Arisue N."/>
            <person name="Palacpac N.M.Q."/>
            <person name="Honma H."/>
            <person name="Yagi M."/>
            <person name="Tougan T."/>
            <person name="Katakai Y."/>
            <person name="Kaneko O."/>
            <person name="Mita T."/>
            <person name="Kita K."/>
            <person name="Yasutomi Y."/>
            <person name="Sutton P.L."/>
            <person name="Shakhbatyan R."/>
            <person name="Horii T."/>
            <person name="Yasunaga T."/>
            <person name="Barnwell J.W."/>
            <person name="Escalante A.A."/>
            <person name="Carlton J.M."/>
            <person name="Tanabe K."/>
        </authorList>
    </citation>
    <scope>NUCLEOTIDE SEQUENCE [LARGE SCALE GENOMIC DNA]</scope>
    <source>
        <strain evidence="3 4">B</strain>
    </source>
</reference>
<feature type="region of interest" description="Disordered" evidence="1">
    <location>
        <begin position="150"/>
        <end position="178"/>
    </location>
</feature>
<dbReference type="KEGG" id="pcy:PCYB_051160"/>
<accession>K6UIL3</accession>
<dbReference type="GeneID" id="14691484"/>
<gene>
    <name evidence="3" type="ORF">PCYB_051160</name>
</gene>
<proteinExistence type="predicted"/>